<evidence type="ECO:0000313" key="2">
    <source>
        <dbReference type="EMBL" id="RKP32315.1"/>
    </source>
</evidence>
<dbReference type="Proteomes" id="UP000268321">
    <property type="component" value="Unassembled WGS sequence"/>
</dbReference>
<organism evidence="2 3">
    <name type="scientific">Metschnikowia bicuspidata</name>
    <dbReference type="NCBI Taxonomy" id="27322"/>
    <lineage>
        <taxon>Eukaryota</taxon>
        <taxon>Fungi</taxon>
        <taxon>Dikarya</taxon>
        <taxon>Ascomycota</taxon>
        <taxon>Saccharomycotina</taxon>
        <taxon>Pichiomycetes</taxon>
        <taxon>Metschnikowiaceae</taxon>
        <taxon>Metschnikowia</taxon>
    </lineage>
</organism>
<dbReference type="AlphaFoldDB" id="A0A4P9ZH45"/>
<evidence type="ECO:0000313" key="3">
    <source>
        <dbReference type="Proteomes" id="UP000268321"/>
    </source>
</evidence>
<dbReference type="EMBL" id="ML004432">
    <property type="protein sequence ID" value="RKP32315.1"/>
    <property type="molecule type" value="Genomic_DNA"/>
</dbReference>
<gene>
    <name evidence="2" type="ORF">METBISCDRAFT_25831</name>
</gene>
<feature type="region of interest" description="Disordered" evidence="1">
    <location>
        <begin position="366"/>
        <end position="405"/>
    </location>
</feature>
<keyword evidence="3" id="KW-1185">Reference proteome</keyword>
<evidence type="ECO:0008006" key="4">
    <source>
        <dbReference type="Google" id="ProtNLM"/>
    </source>
</evidence>
<dbReference type="OrthoDB" id="4083013at2759"/>
<sequence>MVPKSAELERFVNRLNEIILNHGRLDCDALGEYLGEQRLEHSESAANVELTVLEKALELLLDFLSARKWTYNIGYRQLQPHPGIILAKNVPAKLSLQELSDKLSNMCTYSSLKQADHNGASAVQLQFDNHLDARQLLSKHEAGVRVNSDDTDKKIFFEPLDTKPAREGPRDRPFVQSFEACLDSIAVENADEFFPAAFTTKDLETVLEKFALFGELETASPSKNTRTNSSHELLAFSKESIQDLAVAPTPTTTSRPDTQKPTLRLSIMEKKHAGLLSRGVDADFQKKELDNQIFHRSLKPNNYQVTKVFFGTDEINSAKIIKLQFYKNKHTESVGRIAFVFYKDFKIALRAILLTNKKKVCYPGHKKNRSWSSSKYKGSKSGVSAGAGDVSPSSGHFPGRPPMTERTSLPIMNGAEYSPLAFNPFYYGIFGSMEMGGAFPPYGFMMPLYAYSPQMTVMTSPMSNGDDMVSAKRP</sequence>
<evidence type="ECO:0000256" key="1">
    <source>
        <dbReference type="SAM" id="MobiDB-lite"/>
    </source>
</evidence>
<protein>
    <recommendedName>
        <fullName evidence="4">RRM domain-containing protein</fullName>
    </recommendedName>
</protein>
<feature type="compositionally biased region" description="Low complexity" evidence="1">
    <location>
        <begin position="370"/>
        <end position="395"/>
    </location>
</feature>
<proteinExistence type="predicted"/>
<reference evidence="3" key="1">
    <citation type="journal article" date="2018" name="Nat. Microbiol.">
        <title>Leveraging single-cell genomics to expand the fungal tree of life.</title>
        <authorList>
            <person name="Ahrendt S.R."/>
            <person name="Quandt C.A."/>
            <person name="Ciobanu D."/>
            <person name="Clum A."/>
            <person name="Salamov A."/>
            <person name="Andreopoulos B."/>
            <person name="Cheng J.F."/>
            <person name="Woyke T."/>
            <person name="Pelin A."/>
            <person name="Henrissat B."/>
            <person name="Reynolds N.K."/>
            <person name="Benny G.L."/>
            <person name="Smith M.E."/>
            <person name="James T.Y."/>
            <person name="Grigoriev I.V."/>
        </authorList>
    </citation>
    <scope>NUCLEOTIDE SEQUENCE [LARGE SCALE GENOMIC DNA]</scope>
    <source>
        <strain evidence="3">Baker2002</strain>
    </source>
</reference>
<name>A0A4P9ZH45_9ASCO</name>
<accession>A0A4P9ZH45</accession>